<keyword evidence="3" id="KW-0998">Cell outer membrane</keyword>
<accession>A0A445N248</accession>
<dbReference type="InterPro" id="IPR036942">
    <property type="entry name" value="Beta-barrel_TonB_sf"/>
</dbReference>
<name>A0A445N248_9BACT</name>
<evidence type="ECO:0000256" key="3">
    <source>
        <dbReference type="ARBA" id="ARBA00023237"/>
    </source>
</evidence>
<keyword evidence="7" id="KW-0675">Receptor</keyword>
<organism evidence="7">
    <name type="scientific">uncultured Desulfobacterium sp</name>
    <dbReference type="NCBI Taxonomy" id="201089"/>
    <lineage>
        <taxon>Bacteria</taxon>
        <taxon>Pseudomonadati</taxon>
        <taxon>Thermodesulfobacteriota</taxon>
        <taxon>Desulfobacteria</taxon>
        <taxon>Desulfobacterales</taxon>
        <taxon>Desulfobacteriaceae</taxon>
        <taxon>Desulfobacterium</taxon>
        <taxon>environmental samples</taxon>
    </lineage>
</organism>
<keyword evidence="4" id="KW-0802">TPR repeat</keyword>
<protein>
    <submittedName>
        <fullName evidence="7">TonB-dependent receptor</fullName>
    </submittedName>
</protein>
<keyword evidence="2" id="KW-0472">Membrane</keyword>
<evidence type="ECO:0000256" key="2">
    <source>
        <dbReference type="ARBA" id="ARBA00023136"/>
    </source>
</evidence>
<feature type="domain" description="TonB-dependent receptor-like beta-barrel" evidence="5">
    <location>
        <begin position="746"/>
        <end position="1082"/>
    </location>
</feature>
<evidence type="ECO:0000256" key="1">
    <source>
        <dbReference type="ARBA" id="ARBA00004442"/>
    </source>
</evidence>
<gene>
    <name evidence="7" type="ORF">PITCH_A730001</name>
</gene>
<dbReference type="Pfam" id="PF00593">
    <property type="entry name" value="TonB_dep_Rec_b-barrel"/>
    <property type="match status" value="1"/>
</dbReference>
<sequence length="1113" mass="124107">MKLIKCSLIILMLTIGILAANPFLSLVYAQNCEKWVAKIVSVQGAVEVCRADDTRWAPVKLNDTFCPGDMIRVLKMGRAAFVLYNESLVRLDQKTSVTFSGVEDDRVSIIDIIRGAAEFFSRVPRSLKITTPFVNGAVEGTEFYVEVRKDQTLISVFQGRVLAANDLGSISLASNRSAITKACKAPEPYVVARPRDAVRWAIYYPAVIDYSAEEFNMDVTWQARVRASVLYFTAGDLLNAFLSLNGISEPLNDPRFYTYRAGLLLSVGRVDEANMDIEYAFSIDPKDSRAAALKSIIAVARNRRDEALSLAKAAVDNDPNSAAARIALSYALQAHFRLEEALENVKEATTIAPENALAWARLSELWMSGGDLDKALDAAQKAESLNPNLAHTQTVLGFAYLAQINTTDSIAAFEKAIILDQAAPLPRLGLGLAKIRKGYLEEGRREIEIAASLDPDNSLIRSYLGKAFFDEKDDVHAERQYSVAKDLDPNDPTPWFYDGIRKLTINRPVEALQDVQKSIELNDNRAVYRSRLQLDEDLAARSAALGRVYNELGFQELGLVEGWKSVNADPSNYSAHRFLADSYASLPYHEIARVSELLQSQLLQPLNVTPVPAYLAESNPIILEGAGPETLSFNEFNPLFLRNRLALQVSGVGGGNDTLGDDIVQSGVWNKVSYSLSQYHSESEGFRQNNDQDHNVYNAFAQVSVTPKLSLQAEYRYKDEELGYLPLLFHPEAFTQDLREIFCTESVRGGLHYAITPDSDIIASFIYGTSDDDLQVIPGIFGVTSNQYARAGEAQYLFHSDLFNITTGAGYFNADSHDIYIITPDRITEKTTTKHTNVYSYIQLKLIKASVLTLGLSGDFYDGSEGSRDQTNPKVGLTWNPFPGTTLRTAYFKALKRMLIGNQTIEPTQVAGFNQFFDDPNATKSTCYGVGIDQKLSGSLFAGAEFFRRDLKVPNFIVIPPIDQPLDQTLTRFYLCWTPATWLALKLEYQYEEWKLDPQGINQYLASKIQTDRVPLEIGLFHPSGFFLKCRPTYINQDGRFRDSLYTFVPVAGNSSFWVMDASLGYRLPRRLGLISVEARNLFHDNSKFQDTDPGNPGIAPERLILARFTFAF</sequence>
<dbReference type="PANTHER" id="PTHR12558">
    <property type="entry name" value="CELL DIVISION CYCLE 16,23,27"/>
    <property type="match status" value="1"/>
</dbReference>
<dbReference type="InterPro" id="IPR019734">
    <property type="entry name" value="TPR_rpt"/>
</dbReference>
<proteinExistence type="predicted"/>
<dbReference type="PROSITE" id="PS50005">
    <property type="entry name" value="TPR"/>
    <property type="match status" value="1"/>
</dbReference>
<dbReference type="PANTHER" id="PTHR12558:SF13">
    <property type="entry name" value="CELL DIVISION CYCLE PROTEIN 27 HOMOLOG"/>
    <property type="match status" value="1"/>
</dbReference>
<dbReference type="InterPro" id="IPR011990">
    <property type="entry name" value="TPR-like_helical_dom_sf"/>
</dbReference>
<evidence type="ECO:0000256" key="4">
    <source>
        <dbReference type="PROSITE-ProRule" id="PRU00339"/>
    </source>
</evidence>
<evidence type="ECO:0000313" key="7">
    <source>
        <dbReference type="EMBL" id="SPD75778.1"/>
    </source>
</evidence>
<feature type="domain" description="FecR protein" evidence="6">
    <location>
        <begin position="71"/>
        <end position="161"/>
    </location>
</feature>
<dbReference type="Gene3D" id="2.60.120.1440">
    <property type="match status" value="1"/>
</dbReference>
<dbReference type="SUPFAM" id="SSF48452">
    <property type="entry name" value="TPR-like"/>
    <property type="match status" value="1"/>
</dbReference>
<dbReference type="Gene3D" id="2.40.170.20">
    <property type="entry name" value="TonB-dependent receptor, beta-barrel domain"/>
    <property type="match status" value="1"/>
</dbReference>
<evidence type="ECO:0000259" key="6">
    <source>
        <dbReference type="Pfam" id="PF04773"/>
    </source>
</evidence>
<dbReference type="SUPFAM" id="SSF56935">
    <property type="entry name" value="Porins"/>
    <property type="match status" value="1"/>
</dbReference>
<dbReference type="InterPro" id="IPR006860">
    <property type="entry name" value="FecR"/>
</dbReference>
<evidence type="ECO:0000259" key="5">
    <source>
        <dbReference type="Pfam" id="PF00593"/>
    </source>
</evidence>
<dbReference type="AlphaFoldDB" id="A0A445N248"/>
<comment type="subcellular location">
    <subcellularLocation>
        <location evidence="1">Cell outer membrane</location>
    </subcellularLocation>
</comment>
<dbReference type="Gene3D" id="1.25.40.10">
    <property type="entry name" value="Tetratricopeptide repeat domain"/>
    <property type="match status" value="2"/>
</dbReference>
<dbReference type="Pfam" id="PF04773">
    <property type="entry name" value="FecR"/>
    <property type="match status" value="1"/>
</dbReference>
<dbReference type="Pfam" id="PF13432">
    <property type="entry name" value="TPR_16"/>
    <property type="match status" value="2"/>
</dbReference>
<reference evidence="7" key="1">
    <citation type="submission" date="2018-01" db="EMBL/GenBank/DDBJ databases">
        <authorList>
            <person name="Regsiter A."/>
            <person name="William W."/>
        </authorList>
    </citation>
    <scope>NUCLEOTIDE SEQUENCE</scope>
    <source>
        <strain evidence="7">TRIP AH-1</strain>
    </source>
</reference>
<dbReference type="GO" id="GO:0009279">
    <property type="term" value="C:cell outer membrane"/>
    <property type="evidence" value="ECO:0007669"/>
    <property type="project" value="UniProtKB-SubCell"/>
</dbReference>
<feature type="repeat" description="TPR" evidence="4">
    <location>
        <begin position="356"/>
        <end position="389"/>
    </location>
</feature>
<dbReference type="SMART" id="SM00028">
    <property type="entry name" value="TPR"/>
    <property type="match status" value="7"/>
</dbReference>
<dbReference type="EMBL" id="OJIN01000218">
    <property type="protein sequence ID" value="SPD75778.1"/>
    <property type="molecule type" value="Genomic_DNA"/>
</dbReference>
<dbReference type="SUPFAM" id="SSF81901">
    <property type="entry name" value="HCP-like"/>
    <property type="match status" value="1"/>
</dbReference>
<dbReference type="InterPro" id="IPR000531">
    <property type="entry name" value="Beta-barrel_TonB"/>
</dbReference>